<evidence type="ECO:0000313" key="1">
    <source>
        <dbReference type="EMBL" id="HHR48663.1"/>
    </source>
</evidence>
<sequence>MRKQLIFFFFIIPFLFAFDAYPGYDTLKWCRFEPHSSGYTGSGKYFGYGIKLTPQYCLSSGFSSAGDLQIWVKE</sequence>
<gene>
    <name evidence="1" type="ORF">ENV79_03360</name>
</gene>
<comment type="caution">
    <text evidence="1">The sequence shown here is derived from an EMBL/GenBank/DDBJ whole genome shotgun (WGS) entry which is preliminary data.</text>
</comment>
<dbReference type="AlphaFoldDB" id="A0A7V6CN47"/>
<protein>
    <submittedName>
        <fullName evidence="1">Uncharacterized protein</fullName>
    </submittedName>
</protein>
<organism evidence="1">
    <name type="scientific">candidate division WOR-3 bacterium</name>
    <dbReference type="NCBI Taxonomy" id="2052148"/>
    <lineage>
        <taxon>Bacteria</taxon>
        <taxon>Bacteria division WOR-3</taxon>
    </lineage>
</organism>
<accession>A0A7V6CN47</accession>
<dbReference type="EMBL" id="DTHS01000022">
    <property type="protein sequence ID" value="HHR48663.1"/>
    <property type="molecule type" value="Genomic_DNA"/>
</dbReference>
<proteinExistence type="predicted"/>
<name>A0A7V6CN47_UNCW3</name>
<reference evidence="1" key="1">
    <citation type="journal article" date="2020" name="mSystems">
        <title>Genome- and Community-Level Interaction Insights into Carbon Utilization and Element Cycling Functions of Hydrothermarchaeota in Hydrothermal Sediment.</title>
        <authorList>
            <person name="Zhou Z."/>
            <person name="Liu Y."/>
            <person name="Xu W."/>
            <person name="Pan J."/>
            <person name="Luo Z.H."/>
            <person name="Li M."/>
        </authorList>
    </citation>
    <scope>NUCLEOTIDE SEQUENCE [LARGE SCALE GENOMIC DNA]</scope>
    <source>
        <strain evidence="1">SpSt-791</strain>
    </source>
</reference>